<evidence type="ECO:0000313" key="2">
    <source>
        <dbReference type="Proteomes" id="UP000060778"/>
    </source>
</evidence>
<reference evidence="1 2" key="1">
    <citation type="submission" date="2013-11" db="EMBL/GenBank/DDBJ databases">
        <title>Comparative genomics of Ignicoccus.</title>
        <authorList>
            <person name="Podar M."/>
        </authorList>
    </citation>
    <scope>NUCLEOTIDE SEQUENCE [LARGE SCALE GENOMIC DNA]</scope>
    <source>
        <strain evidence="1 2">DSM 13165</strain>
    </source>
</reference>
<dbReference type="AlphaFoldDB" id="A0A0U3FRI1"/>
<protein>
    <submittedName>
        <fullName evidence="1">Uncharacterized protein</fullName>
    </submittedName>
</protein>
<dbReference type="Proteomes" id="UP000060778">
    <property type="component" value="Chromosome"/>
</dbReference>
<keyword evidence="2" id="KW-1185">Reference proteome</keyword>
<gene>
    <name evidence="1" type="ORF">EYM_03965</name>
</gene>
<proteinExistence type="predicted"/>
<dbReference type="RefSeq" id="WP_075049755.1">
    <property type="nucleotide sequence ID" value="NZ_CP006867.1"/>
</dbReference>
<dbReference type="KEGG" id="iis:EYM_03965"/>
<organism evidence="1 2">
    <name type="scientific">Ignicoccus islandicus DSM 13165</name>
    <dbReference type="NCBI Taxonomy" id="940295"/>
    <lineage>
        <taxon>Archaea</taxon>
        <taxon>Thermoproteota</taxon>
        <taxon>Thermoprotei</taxon>
        <taxon>Desulfurococcales</taxon>
        <taxon>Desulfurococcaceae</taxon>
        <taxon>Ignicoccus</taxon>
    </lineage>
</organism>
<dbReference type="OrthoDB" id="17415at2157"/>
<accession>A0A0U3FRI1</accession>
<name>A0A0U3FRI1_9CREN</name>
<evidence type="ECO:0000313" key="1">
    <source>
        <dbReference type="EMBL" id="ALU12455.1"/>
    </source>
</evidence>
<dbReference type="STRING" id="940295.EYM_03965"/>
<dbReference type="GeneID" id="30680187"/>
<sequence length="67" mass="7628">MNSINVLLCPRCKIPMTLNIESTISRDSIKVMYSYKCKNCGYRIDDAMVLIKKKDGNLELIATEIKS</sequence>
<dbReference type="EMBL" id="CP006867">
    <property type="protein sequence ID" value="ALU12455.1"/>
    <property type="molecule type" value="Genomic_DNA"/>
</dbReference>